<evidence type="ECO:0000313" key="1">
    <source>
        <dbReference type="EMBL" id="EDL97499.1"/>
    </source>
</evidence>
<dbReference type="AlphaFoldDB" id="A6KBN5"/>
<gene>
    <name evidence="1" type="ORF">rCG_27768</name>
</gene>
<evidence type="ECO:0000313" key="2">
    <source>
        <dbReference type="Proteomes" id="UP000234681"/>
    </source>
</evidence>
<protein>
    <submittedName>
        <fullName evidence="1">RCG27768</fullName>
    </submittedName>
</protein>
<dbReference type="EMBL" id="CH474034">
    <property type="protein sequence ID" value="EDL97499.1"/>
    <property type="molecule type" value="Genomic_DNA"/>
</dbReference>
<accession>A6KBN5</accession>
<sequence length="22" mass="2580">MFCPPHVCVFQGLNSKFKNVKR</sequence>
<dbReference type="Proteomes" id="UP000234681">
    <property type="component" value="Chromosome 6"/>
</dbReference>
<name>A6KBN5_RAT</name>
<proteinExistence type="predicted"/>
<organism evidence="1 2">
    <name type="scientific">Rattus norvegicus</name>
    <name type="common">Rat</name>
    <dbReference type="NCBI Taxonomy" id="10116"/>
    <lineage>
        <taxon>Eukaryota</taxon>
        <taxon>Metazoa</taxon>
        <taxon>Chordata</taxon>
        <taxon>Craniata</taxon>
        <taxon>Vertebrata</taxon>
        <taxon>Euteleostomi</taxon>
        <taxon>Mammalia</taxon>
        <taxon>Eutheria</taxon>
        <taxon>Euarchontoglires</taxon>
        <taxon>Glires</taxon>
        <taxon>Rodentia</taxon>
        <taxon>Myomorpha</taxon>
        <taxon>Muroidea</taxon>
        <taxon>Muridae</taxon>
        <taxon>Murinae</taxon>
        <taxon>Rattus</taxon>
    </lineage>
</organism>
<reference evidence="1 2" key="1">
    <citation type="submission" date="2005-09" db="EMBL/GenBank/DDBJ databases">
        <authorList>
            <person name="Mural R.J."/>
            <person name="Li P.W."/>
            <person name="Adams M.D."/>
            <person name="Amanatides P.G."/>
            <person name="Baden-Tillson H."/>
            <person name="Barnstead M."/>
            <person name="Chin S.H."/>
            <person name="Dew I."/>
            <person name="Evans C.A."/>
            <person name="Ferriera S."/>
            <person name="Flanigan M."/>
            <person name="Fosler C."/>
            <person name="Glodek A."/>
            <person name="Gu Z."/>
            <person name="Holt R.A."/>
            <person name="Jennings D."/>
            <person name="Kraft C.L."/>
            <person name="Lu F."/>
            <person name="Nguyen T."/>
            <person name="Nusskern D.R."/>
            <person name="Pfannkoch C.M."/>
            <person name="Sitter C."/>
            <person name="Sutton G.G."/>
            <person name="Venter J.C."/>
            <person name="Wang Z."/>
            <person name="Woodage T."/>
            <person name="Zheng X.H."/>
            <person name="Zhong F."/>
        </authorList>
    </citation>
    <scope>NUCLEOTIDE SEQUENCE [LARGE SCALE GENOMIC DNA]</scope>
    <source>
        <strain>BN</strain>
        <strain evidence="2">Sprague-Dawley</strain>
    </source>
</reference>